<keyword evidence="2" id="KW-0479">Metal-binding</keyword>
<dbReference type="AlphaFoldDB" id="A0A829YM52"/>
<keyword evidence="5" id="KW-0630">Potassium</keyword>
<evidence type="ECO:0000256" key="7">
    <source>
        <dbReference type="ARBA" id="ARBA00023211"/>
    </source>
</evidence>
<dbReference type="NCBIfam" id="TIGR01916">
    <property type="entry name" value="F420_cofE"/>
    <property type="match status" value="1"/>
</dbReference>
<evidence type="ECO:0000256" key="6">
    <source>
        <dbReference type="ARBA" id="ARBA00023134"/>
    </source>
</evidence>
<dbReference type="EMBL" id="BLJN01000007">
    <property type="protein sequence ID" value="GFE83778.1"/>
    <property type="molecule type" value="Genomic_DNA"/>
</dbReference>
<dbReference type="GO" id="GO:0052618">
    <property type="term" value="F:coenzyme F420-0:L-glutamate ligase activity"/>
    <property type="evidence" value="ECO:0007669"/>
    <property type="project" value="TreeGrafter"/>
</dbReference>
<dbReference type="Gene3D" id="3.90.1660.10">
    <property type="entry name" value="CofE-like domain"/>
    <property type="match status" value="1"/>
</dbReference>
<sequence>MKSVVFTALSGLPEILAGQDLSQTIAAAVEGAGLAPAPFDVIVVAQKIVSKAEGRIVDLRTITPSARALELAARTRKDARLVEVVLSESQEVLRAVPNVLIVRHRLGYVMANAGVDRSNVPGAAQDQVLLLPRDPDASAERLRNELSTRWQVPVAVLISDSFGRAWRNGVVNIAIGAAGLPSIIDRRGEYDREGRALEMTEVGWADAVAAGAALVMGEANEGTPVVIARGLQWTASERNAAALLRSRDQDLFR</sequence>
<evidence type="ECO:0000259" key="8">
    <source>
        <dbReference type="Pfam" id="PF01996"/>
    </source>
</evidence>
<keyword evidence="6" id="KW-0342">GTP-binding</keyword>
<gene>
    <name evidence="9" type="ORF">GCM10011487_57780</name>
</gene>
<dbReference type="SUPFAM" id="SSF144010">
    <property type="entry name" value="CofE-like"/>
    <property type="match status" value="1"/>
</dbReference>
<reference evidence="10" key="1">
    <citation type="submission" date="2020-01" db="EMBL/GenBank/DDBJ databases">
        <title>'Steroidobacter agaridevorans' sp. nov., agar-degrading bacteria isolated from rhizosphere soils.</title>
        <authorList>
            <person name="Ikenaga M."/>
            <person name="Kataoka M."/>
            <person name="Murouchi A."/>
            <person name="Katsuragi S."/>
            <person name="Sakai M."/>
        </authorList>
    </citation>
    <scope>NUCLEOTIDE SEQUENCE [LARGE SCALE GENOMIC DNA]</scope>
    <source>
        <strain evidence="10">YU21-B</strain>
    </source>
</reference>
<keyword evidence="4" id="KW-0460">Magnesium</keyword>
<dbReference type="PANTHER" id="PTHR47917">
    <property type="match status" value="1"/>
</dbReference>
<dbReference type="Gene3D" id="3.30.1330.100">
    <property type="entry name" value="CofE-like"/>
    <property type="match status" value="1"/>
</dbReference>
<accession>A0A829YM52</accession>
<comment type="caution">
    <text evidence="9">The sequence shown here is derived from an EMBL/GenBank/DDBJ whole genome shotgun (WGS) entry which is preliminary data.</text>
</comment>
<keyword evidence="10" id="KW-1185">Reference proteome</keyword>
<dbReference type="RefSeq" id="WP_161815407.1">
    <property type="nucleotide sequence ID" value="NZ_BLJN01000007.1"/>
</dbReference>
<evidence type="ECO:0000256" key="2">
    <source>
        <dbReference type="ARBA" id="ARBA00022723"/>
    </source>
</evidence>
<keyword evidence="1 9" id="KW-0436">Ligase</keyword>
<evidence type="ECO:0000256" key="1">
    <source>
        <dbReference type="ARBA" id="ARBA00022598"/>
    </source>
</evidence>
<dbReference type="InterPro" id="IPR008225">
    <property type="entry name" value="F420-0_g-glutamyl_ligase"/>
</dbReference>
<keyword evidence="7" id="KW-0464">Manganese</keyword>
<organism evidence="9 10">
    <name type="scientific">Steroidobacter agaridevorans</name>
    <dbReference type="NCBI Taxonomy" id="2695856"/>
    <lineage>
        <taxon>Bacteria</taxon>
        <taxon>Pseudomonadati</taxon>
        <taxon>Pseudomonadota</taxon>
        <taxon>Gammaproteobacteria</taxon>
        <taxon>Steroidobacterales</taxon>
        <taxon>Steroidobacteraceae</taxon>
        <taxon>Steroidobacter</taxon>
    </lineage>
</organism>
<proteinExistence type="predicted"/>
<feature type="domain" description="Coenzyme F420:L-glutamate ligase-like" evidence="8">
    <location>
        <begin position="12"/>
        <end position="230"/>
    </location>
</feature>
<evidence type="ECO:0000313" key="10">
    <source>
        <dbReference type="Proteomes" id="UP000445000"/>
    </source>
</evidence>
<evidence type="ECO:0000256" key="3">
    <source>
        <dbReference type="ARBA" id="ARBA00022741"/>
    </source>
</evidence>
<evidence type="ECO:0000256" key="5">
    <source>
        <dbReference type="ARBA" id="ARBA00022958"/>
    </source>
</evidence>
<dbReference type="Pfam" id="PF01996">
    <property type="entry name" value="F420_ligase"/>
    <property type="match status" value="1"/>
</dbReference>
<keyword evidence="3" id="KW-0547">Nucleotide-binding</keyword>
<protein>
    <submittedName>
        <fullName evidence="9">F420-0--gamma-glutamyl ligase</fullName>
    </submittedName>
</protein>
<dbReference type="GO" id="GO:0046872">
    <property type="term" value="F:metal ion binding"/>
    <property type="evidence" value="ECO:0007669"/>
    <property type="project" value="UniProtKB-KW"/>
</dbReference>
<evidence type="ECO:0000256" key="4">
    <source>
        <dbReference type="ARBA" id="ARBA00022842"/>
    </source>
</evidence>
<dbReference type="Proteomes" id="UP000445000">
    <property type="component" value="Unassembled WGS sequence"/>
</dbReference>
<dbReference type="InterPro" id="IPR002847">
    <property type="entry name" value="F420-0_gamma-glut_ligase-dom"/>
</dbReference>
<name>A0A829YM52_9GAMM</name>
<dbReference type="GO" id="GO:0005525">
    <property type="term" value="F:GTP binding"/>
    <property type="evidence" value="ECO:0007669"/>
    <property type="project" value="UniProtKB-KW"/>
</dbReference>
<dbReference type="PANTHER" id="PTHR47917:SF1">
    <property type="entry name" value="COENZYME F420:L-GLUTAMATE LIGASE"/>
    <property type="match status" value="1"/>
</dbReference>
<evidence type="ECO:0000313" key="9">
    <source>
        <dbReference type="EMBL" id="GFE83778.1"/>
    </source>
</evidence>